<dbReference type="AlphaFoldDB" id="A0A1Y2AUM4"/>
<evidence type="ECO:0000313" key="8">
    <source>
        <dbReference type="Proteomes" id="UP000193986"/>
    </source>
</evidence>
<keyword evidence="2" id="KW-1015">Disulfide bond</keyword>
<evidence type="ECO:0000313" key="7">
    <source>
        <dbReference type="EMBL" id="ORY26154.1"/>
    </source>
</evidence>
<dbReference type="InterPro" id="IPR009030">
    <property type="entry name" value="Growth_fac_rcpt_cys_sf"/>
</dbReference>
<keyword evidence="5" id="KW-0732">Signal</keyword>
<keyword evidence="4" id="KW-0812">Transmembrane</keyword>
<evidence type="ECO:0000256" key="2">
    <source>
        <dbReference type="PROSITE-ProRule" id="PRU00076"/>
    </source>
</evidence>
<feature type="region of interest" description="Disordered" evidence="3">
    <location>
        <begin position="729"/>
        <end position="748"/>
    </location>
</feature>
<dbReference type="InterPro" id="IPR006212">
    <property type="entry name" value="Furin_repeat"/>
</dbReference>
<dbReference type="SMART" id="SM00181">
    <property type="entry name" value="EGF"/>
    <property type="match status" value="6"/>
</dbReference>
<dbReference type="Gene3D" id="2.10.220.10">
    <property type="entry name" value="Hormone Receptor, Insulin-like Growth Factor Receptor 1, Chain A, domain 2"/>
    <property type="match status" value="4"/>
</dbReference>
<dbReference type="PANTHER" id="PTHR15332">
    <property type="entry name" value="PROPROTEIN CONVERTASE SUBTILISIN_KEXIN TYPE 5-LIKE"/>
    <property type="match status" value="1"/>
</dbReference>
<accession>A0A1Y2AUM4</accession>
<dbReference type="InterPro" id="IPR000742">
    <property type="entry name" value="EGF"/>
</dbReference>
<dbReference type="EMBL" id="MCFC01000050">
    <property type="protein sequence ID" value="ORY26154.1"/>
    <property type="molecule type" value="Genomic_DNA"/>
</dbReference>
<dbReference type="InterPro" id="IPR002049">
    <property type="entry name" value="LE_dom"/>
</dbReference>
<dbReference type="PROSITE" id="PS01248">
    <property type="entry name" value="EGF_LAM_1"/>
    <property type="match status" value="1"/>
</dbReference>
<dbReference type="SMART" id="SM00261">
    <property type="entry name" value="FU"/>
    <property type="match status" value="6"/>
</dbReference>
<dbReference type="InParanoid" id="A0A1Y2AUM4"/>
<evidence type="ECO:0000256" key="1">
    <source>
        <dbReference type="ARBA" id="ARBA00022536"/>
    </source>
</evidence>
<feature type="signal peptide" evidence="5">
    <location>
        <begin position="1"/>
        <end position="16"/>
    </location>
</feature>
<organism evidence="7 8">
    <name type="scientific">Naematelia encephala</name>
    <dbReference type="NCBI Taxonomy" id="71784"/>
    <lineage>
        <taxon>Eukaryota</taxon>
        <taxon>Fungi</taxon>
        <taxon>Dikarya</taxon>
        <taxon>Basidiomycota</taxon>
        <taxon>Agaricomycotina</taxon>
        <taxon>Tremellomycetes</taxon>
        <taxon>Tremellales</taxon>
        <taxon>Naemateliaceae</taxon>
        <taxon>Naematelia</taxon>
    </lineage>
</organism>
<dbReference type="SUPFAM" id="SSF57184">
    <property type="entry name" value="Growth factor receptor domain"/>
    <property type="match status" value="2"/>
</dbReference>
<feature type="compositionally biased region" description="Polar residues" evidence="3">
    <location>
        <begin position="760"/>
        <end position="770"/>
    </location>
</feature>
<evidence type="ECO:0000256" key="4">
    <source>
        <dbReference type="SAM" id="Phobius"/>
    </source>
</evidence>
<sequence length="831" mass="87764">MLKTLTILILVSHTLASQVCSPQICIDGSTISPLLAADKATDKHLIPGTYTASDSSSLSPTSFTNQTIAHTTSSLVISPPPQPITFTGKDYTGYDYGYGGVNWGEDWSSLFLPEGWYGVLQPGKVLWGAIPDTGDLPSELNVGKMTKAALSTCNPPCSSHSLCTRQEANSTAQCQCDIGWTGSACDTCSPGFYGPTCLPCPASCSECDDGLLGTGTCVGTTTTPASCNCGPGTCQPDGGCTCASGWLSNSTISTQACNQCANGFFQDTNGNCLACPLGCDSCTLKSGTDNAAVCTSCASGLSLSSAGTATCVAKGSCSDGQYFDESSSSCKSCSPACKTCTGPSTSDCLACASPRASLNGTCVGYDSSNGVCDSSLSGLQGVFVVDNEQSLCEACPAGCLTCFIPSFSSVAKFSNLQCQSCQHGYLLENGSCVKTCSDGNFVPTGSAQTNGTCQPCDSSKCSTCLGSADYCTRCADTSTSASEGQCIATCPDSTISSNGTCLSCHSECSSCSVPGSATACTACPSSRPALINGRCVEYCPSNQYLDSSTSTCKACDTSCLSCSGSDTSHCTRCTDGHVLKLGKCQSVTCDFATGLGLCLKSLIASSRNSLIAVYIVVPLLLLVIGLVGWWLIMKERRKTRQATREFARGLDESGVKDRMMILRFEKVFGLDRLHYHFHSSTSPSLQPTDSDVEIELQRSDKDKKRLRELLLPSFRRRNENSFSRTDKDIPMIDRFVPPPPPYIDSPSTVETRMIPLSSKTKVVSMDSPTSPIYEPTSLQPPPRTLARQGSVNGKERMGDNEVIREAEREARLSDVWPAIRREEARKLEGWI</sequence>
<reference evidence="7 8" key="1">
    <citation type="submission" date="2016-07" db="EMBL/GenBank/DDBJ databases">
        <title>Pervasive Adenine N6-methylation of Active Genes in Fungi.</title>
        <authorList>
            <consortium name="DOE Joint Genome Institute"/>
            <person name="Mondo S.J."/>
            <person name="Dannebaum R.O."/>
            <person name="Kuo R.C."/>
            <person name="Labutti K."/>
            <person name="Haridas S."/>
            <person name="Kuo A."/>
            <person name="Salamov A."/>
            <person name="Ahrendt S.R."/>
            <person name="Lipzen A."/>
            <person name="Sullivan W."/>
            <person name="Andreopoulos W.B."/>
            <person name="Clum A."/>
            <person name="Lindquist E."/>
            <person name="Daum C."/>
            <person name="Ramamoorthy G.K."/>
            <person name="Gryganskyi A."/>
            <person name="Culley D."/>
            <person name="Magnuson J.K."/>
            <person name="James T.Y."/>
            <person name="O'Malley M.A."/>
            <person name="Stajich J.E."/>
            <person name="Spatafora J.W."/>
            <person name="Visel A."/>
            <person name="Grigoriev I.V."/>
        </authorList>
    </citation>
    <scope>NUCLEOTIDE SEQUENCE [LARGE SCALE GENOMIC DNA]</scope>
    <source>
        <strain evidence="7 8">68-887.2</strain>
    </source>
</reference>
<keyword evidence="8" id="KW-1185">Reference proteome</keyword>
<keyword evidence="4" id="KW-0472">Membrane</keyword>
<dbReference type="STRING" id="71784.A0A1Y2AUM4"/>
<feature type="disulfide bond" evidence="2">
    <location>
        <begin position="157"/>
        <end position="174"/>
    </location>
</feature>
<keyword evidence="1 2" id="KW-0245">EGF-like domain</keyword>
<dbReference type="PROSITE" id="PS50026">
    <property type="entry name" value="EGF_3"/>
    <property type="match status" value="1"/>
</dbReference>
<dbReference type="Proteomes" id="UP000193986">
    <property type="component" value="Unassembled WGS sequence"/>
</dbReference>
<feature type="disulfide bond" evidence="2">
    <location>
        <begin position="176"/>
        <end position="185"/>
    </location>
</feature>
<evidence type="ECO:0000259" key="6">
    <source>
        <dbReference type="PROSITE" id="PS50026"/>
    </source>
</evidence>
<evidence type="ECO:0000256" key="3">
    <source>
        <dbReference type="SAM" id="MobiDB-lite"/>
    </source>
</evidence>
<feature type="chain" id="PRO_5012372659" evidence="5">
    <location>
        <begin position="17"/>
        <end position="831"/>
    </location>
</feature>
<comment type="caution">
    <text evidence="7">The sequence shown here is derived from an EMBL/GenBank/DDBJ whole genome shotgun (WGS) entry which is preliminary data.</text>
</comment>
<proteinExistence type="predicted"/>
<gene>
    <name evidence="7" type="ORF">BCR39DRAFT_271217</name>
</gene>
<feature type="domain" description="EGF-like" evidence="6">
    <location>
        <begin position="149"/>
        <end position="186"/>
    </location>
</feature>
<feature type="transmembrane region" description="Helical" evidence="4">
    <location>
        <begin position="611"/>
        <end position="632"/>
    </location>
</feature>
<feature type="region of interest" description="Disordered" evidence="3">
    <location>
        <begin position="760"/>
        <end position="796"/>
    </location>
</feature>
<dbReference type="CDD" id="cd00064">
    <property type="entry name" value="FU"/>
    <property type="match status" value="2"/>
</dbReference>
<evidence type="ECO:0000256" key="5">
    <source>
        <dbReference type="SAM" id="SignalP"/>
    </source>
</evidence>
<protein>
    <submittedName>
        <fullName evidence="7">Insulin-like growth factor binding protein</fullName>
    </submittedName>
</protein>
<dbReference type="PROSITE" id="PS00022">
    <property type="entry name" value="EGF_1"/>
    <property type="match status" value="1"/>
</dbReference>
<keyword evidence="4" id="KW-1133">Transmembrane helix</keyword>
<feature type="disulfide bond" evidence="2">
    <location>
        <begin position="153"/>
        <end position="163"/>
    </location>
</feature>
<dbReference type="PANTHER" id="PTHR15332:SF175">
    <property type="entry name" value="PROPROTEIN CONVERTASE SUBTILISIN_KEXIN TYPE 5-LIKE"/>
    <property type="match status" value="1"/>
</dbReference>
<dbReference type="OrthoDB" id="2563779at2759"/>
<name>A0A1Y2AUM4_9TREE</name>